<protein>
    <submittedName>
        <fullName evidence="2">Uncharacterized protein</fullName>
    </submittedName>
</protein>
<comment type="caution">
    <text evidence="2">The sequence shown here is derived from an EMBL/GenBank/DDBJ whole genome shotgun (WGS) entry which is preliminary data.</text>
</comment>
<evidence type="ECO:0000313" key="4">
    <source>
        <dbReference type="Proteomes" id="UP000225320"/>
    </source>
</evidence>
<evidence type="ECO:0000313" key="2">
    <source>
        <dbReference type="EMBL" id="PGG78050.1"/>
    </source>
</evidence>
<dbReference type="EMBL" id="NUAP01000023">
    <property type="protein sequence ID" value="PEN88925.1"/>
    <property type="molecule type" value="Genomic_DNA"/>
</dbReference>
<reference evidence="1 3" key="2">
    <citation type="submission" date="2017-09" db="EMBL/GenBank/DDBJ databases">
        <title>Large-scale bioinformatics analysis of Bacillus genomes uncovers conserved roles of natural products in bacterial physiology.</title>
        <authorList>
            <consortium name="Agbiome Team Llc"/>
            <person name="Bleich R.M."/>
            <person name="Kirk G.J."/>
            <person name="Santa Maria K.C."/>
            <person name="Allen S.E."/>
            <person name="Farag S."/>
            <person name="Shank E.A."/>
            <person name="Bowers A."/>
        </authorList>
    </citation>
    <scope>NUCLEOTIDE SEQUENCE [LARGE SCALE GENOMIC DNA]</scope>
    <source>
        <strain evidence="1 3">AFS027629</strain>
    </source>
</reference>
<dbReference type="Proteomes" id="UP000225320">
    <property type="component" value="Unassembled WGS sequence"/>
</dbReference>
<name>A0A2B6TDH5_9BACI</name>
<dbReference type="Proteomes" id="UP000220078">
    <property type="component" value="Unassembled WGS sequence"/>
</dbReference>
<reference evidence="2 4" key="1">
    <citation type="submission" date="2017-09" db="EMBL/GenBank/DDBJ databases">
        <title>Large-scale bioinformatics analysis of Bacillus genomes uncovers conserved roles of natural products in bacterial physiology.</title>
        <authorList>
            <consortium name="Agbiome Team Llc"/>
            <person name="Bleich R.M."/>
            <person name="Grubbs K.J."/>
            <person name="Santa Maria K.C."/>
            <person name="Allen S.E."/>
            <person name="Farag S."/>
            <person name="Shank E.A."/>
            <person name="Bowers A."/>
        </authorList>
    </citation>
    <scope>NUCLEOTIDE SEQUENCE [LARGE SCALE GENOMIC DNA]</scope>
    <source>
        <strain evidence="2 4">AFS094862</strain>
    </source>
</reference>
<dbReference type="AlphaFoldDB" id="A0A2B6TDH5"/>
<proteinExistence type="predicted"/>
<gene>
    <name evidence="1" type="ORF">CN551_11870</name>
    <name evidence="2" type="ORF">CON73_32320</name>
</gene>
<evidence type="ECO:0000313" key="1">
    <source>
        <dbReference type="EMBL" id="PEN88925.1"/>
    </source>
</evidence>
<evidence type="ECO:0000313" key="3">
    <source>
        <dbReference type="Proteomes" id="UP000220078"/>
    </source>
</evidence>
<organism evidence="2 4">
    <name type="scientific">Bacillus toyonensis</name>
    <dbReference type="NCBI Taxonomy" id="155322"/>
    <lineage>
        <taxon>Bacteria</taxon>
        <taxon>Bacillati</taxon>
        <taxon>Bacillota</taxon>
        <taxon>Bacilli</taxon>
        <taxon>Bacillales</taxon>
        <taxon>Bacillaceae</taxon>
        <taxon>Bacillus</taxon>
        <taxon>Bacillus cereus group</taxon>
    </lineage>
</organism>
<dbReference type="EMBL" id="NVOI01000236">
    <property type="protein sequence ID" value="PGG78050.1"/>
    <property type="molecule type" value="Genomic_DNA"/>
</dbReference>
<accession>A0A2B6TDH5</accession>
<sequence>MLFLTSTEHLLLWNERFGLNAPIITFGNNISNAEKIFDLGILFYILETIEARKSRIFND</sequence>